<keyword evidence="3" id="KW-1185">Reference proteome</keyword>
<proteinExistence type="predicted"/>
<protein>
    <submittedName>
        <fullName evidence="2">Abi family protein</fullName>
    </submittedName>
</protein>
<dbReference type="Proteomes" id="UP001139336">
    <property type="component" value="Unassembled WGS sequence"/>
</dbReference>
<gene>
    <name evidence="2" type="ORF">L1O03_08535</name>
</gene>
<dbReference type="RefSeq" id="WP_236119359.1">
    <property type="nucleotide sequence ID" value="NZ_JAKGSI010000004.1"/>
</dbReference>
<organism evidence="2 3">
    <name type="scientific">Corynebacterium uropygiale</name>
    <dbReference type="NCBI Taxonomy" id="1775911"/>
    <lineage>
        <taxon>Bacteria</taxon>
        <taxon>Bacillati</taxon>
        <taxon>Actinomycetota</taxon>
        <taxon>Actinomycetes</taxon>
        <taxon>Mycobacteriales</taxon>
        <taxon>Corynebacteriaceae</taxon>
        <taxon>Corynebacterium</taxon>
    </lineage>
</organism>
<evidence type="ECO:0000313" key="3">
    <source>
        <dbReference type="Proteomes" id="UP001139336"/>
    </source>
</evidence>
<dbReference type="InterPro" id="IPR011664">
    <property type="entry name" value="Abi_system_AbiD/AbiF-like"/>
</dbReference>
<dbReference type="EMBL" id="JAKGSI010000004">
    <property type="protein sequence ID" value="MCF4007219.1"/>
    <property type="molecule type" value="Genomic_DNA"/>
</dbReference>
<dbReference type="AlphaFoldDB" id="A0A9X1U0W4"/>
<evidence type="ECO:0000313" key="2">
    <source>
        <dbReference type="EMBL" id="MCF4007219.1"/>
    </source>
</evidence>
<reference evidence="2" key="1">
    <citation type="submission" date="2022-01" db="EMBL/GenBank/DDBJ databases">
        <title>Corynebacterium sp. nov isolated from isolated from the feces of the greater white-fronted geese (Anser albifrons) at Poyang Lake, PR China.</title>
        <authorList>
            <person name="Liu Q."/>
        </authorList>
    </citation>
    <scope>NUCLEOTIDE SEQUENCE</scope>
    <source>
        <strain evidence="2">JCM 32435</strain>
    </source>
</reference>
<accession>A0A9X1U0W4</accession>
<sequence>MVKPFSTYEEQINILRSRGMEFHDPELALKMLHTHNYYRLSGYWHSMRELDTKTHAPLDKFREGTSFELVADLYHFDSLIRSSIISCLSPIEIAFRSLLSYHLGKIDPLIHLNEQKLSIAPDKQAKKRIRTYQEWRNKYHSSLAVSREDFIVHYRRKYNSILPIWVAVEIMDWGMLSRLYQFSPRQPREEIAQICSMTAPQLESWLRSLNVLRNHAAHQARIFTRVFSMKPKPINDHRMREANRQLHKLFGQLCLIRYLQLQLGLQEGLALIPEALRTYPTNSLIPLERTGTPHNWRELELWSPKISRHNAHHGHATAPPQELPATGSHR</sequence>
<name>A0A9X1U0W4_9CORY</name>
<comment type="caution">
    <text evidence="2">The sequence shown here is derived from an EMBL/GenBank/DDBJ whole genome shotgun (WGS) entry which is preliminary data.</text>
</comment>
<dbReference type="Pfam" id="PF07751">
    <property type="entry name" value="Abi_2"/>
    <property type="match status" value="1"/>
</dbReference>
<feature type="region of interest" description="Disordered" evidence="1">
    <location>
        <begin position="309"/>
        <end position="330"/>
    </location>
</feature>
<evidence type="ECO:0000256" key="1">
    <source>
        <dbReference type="SAM" id="MobiDB-lite"/>
    </source>
</evidence>